<comment type="caution">
    <text evidence="2">The sequence shown here is derived from an EMBL/GenBank/DDBJ whole genome shotgun (WGS) entry which is preliminary data.</text>
</comment>
<sequence>MGSKTLVHVAQPPTQKSNPTFLNTCQRKLESLGDWFHKLRRSTSNSKLEPKPEPQSYQDPRNIVRLSRPINPPAYDSLLFTGPACSPASVDGQGGYPGNGNNTSRAVIAVRKRDNTEARRKTDERNVSRDRRSRGRDAVSMEKRRSTVERQKAGVENKNEGHNTLKSSPSPTKSNDTNEGYNIRGSSAVLRGVSITDKTCKADEREKANKRRSTSSNNSTGEITALVRNPGHNAERRQQARNAITGNEGPSTFDNASLIANRGNKTGEKETASKRRKAERSSSANERNSPPGSTVSVTVERRRRGEVENPGPGHNAFNSASATAKRGSRTDKVDETGAKDKTSKRSKISKGKTKKRDKTPEDDIPVRVKIREGRKAASANKRHRSSNAFTVTRKGKAVDEGYETSGSNVAVAGGYSRLERIPESVPSTRHLKRETHEKRKSRKSSHSREGRSRTESTVTITTNAADGTTPDSTIRIKSRNGGRVLLLLPNDSVVVVGGGQ</sequence>
<feature type="compositionally biased region" description="Polar residues" evidence="1">
    <location>
        <begin position="164"/>
        <end position="180"/>
    </location>
</feature>
<feature type="compositionally biased region" description="Low complexity" evidence="1">
    <location>
        <begin position="281"/>
        <end position="298"/>
    </location>
</feature>
<dbReference type="Proteomes" id="UP000246991">
    <property type="component" value="Unassembled WGS sequence"/>
</dbReference>
<protein>
    <submittedName>
        <fullName evidence="2">Uncharacterized protein</fullName>
    </submittedName>
</protein>
<dbReference type="AlphaFoldDB" id="A0A317SH95"/>
<gene>
    <name evidence="2" type="ORF">C7212DRAFT_347263</name>
</gene>
<feature type="compositionally biased region" description="Basic and acidic residues" evidence="1">
    <location>
        <begin position="328"/>
        <end position="343"/>
    </location>
</feature>
<feature type="compositionally biased region" description="Basic residues" evidence="1">
    <location>
        <begin position="429"/>
        <end position="445"/>
    </location>
</feature>
<organism evidence="2 3">
    <name type="scientific">Tuber magnatum</name>
    <name type="common">white Piedmont truffle</name>
    <dbReference type="NCBI Taxonomy" id="42249"/>
    <lineage>
        <taxon>Eukaryota</taxon>
        <taxon>Fungi</taxon>
        <taxon>Dikarya</taxon>
        <taxon>Ascomycota</taxon>
        <taxon>Pezizomycotina</taxon>
        <taxon>Pezizomycetes</taxon>
        <taxon>Pezizales</taxon>
        <taxon>Tuberaceae</taxon>
        <taxon>Tuber</taxon>
    </lineage>
</organism>
<feature type="compositionally biased region" description="Basic residues" evidence="1">
    <location>
        <begin position="344"/>
        <end position="357"/>
    </location>
</feature>
<feature type="compositionally biased region" description="Basic and acidic residues" evidence="1">
    <location>
        <begin position="198"/>
        <end position="207"/>
    </location>
</feature>
<dbReference type="OrthoDB" id="10554254at2759"/>
<feature type="region of interest" description="Disordered" evidence="1">
    <location>
        <begin position="1"/>
        <end position="22"/>
    </location>
</feature>
<feature type="compositionally biased region" description="Basic and acidic residues" evidence="1">
    <location>
        <begin position="358"/>
        <end position="375"/>
    </location>
</feature>
<accession>A0A317SH95</accession>
<evidence type="ECO:0000313" key="2">
    <source>
        <dbReference type="EMBL" id="PWW73097.1"/>
    </source>
</evidence>
<feature type="region of interest" description="Disordered" evidence="1">
    <location>
        <begin position="40"/>
        <end position="481"/>
    </location>
</feature>
<dbReference type="EMBL" id="PYWC01000087">
    <property type="protein sequence ID" value="PWW73097.1"/>
    <property type="molecule type" value="Genomic_DNA"/>
</dbReference>
<keyword evidence="3" id="KW-1185">Reference proteome</keyword>
<feature type="compositionally biased region" description="Polar residues" evidence="1">
    <location>
        <begin position="240"/>
        <end position="255"/>
    </location>
</feature>
<reference evidence="2 3" key="1">
    <citation type="submission" date="2018-03" db="EMBL/GenBank/DDBJ databases">
        <title>Genomes of Pezizomycetes fungi and the evolution of truffles.</title>
        <authorList>
            <person name="Murat C."/>
            <person name="Payen T."/>
            <person name="Noel B."/>
            <person name="Kuo A."/>
            <person name="Martin F.M."/>
        </authorList>
    </citation>
    <scope>NUCLEOTIDE SEQUENCE [LARGE SCALE GENOMIC DNA]</scope>
    <source>
        <strain evidence="2">091103-1</strain>
    </source>
</reference>
<proteinExistence type="predicted"/>
<feature type="compositionally biased region" description="Polar residues" evidence="1">
    <location>
        <begin position="12"/>
        <end position="22"/>
    </location>
</feature>
<feature type="compositionally biased region" description="Polar residues" evidence="1">
    <location>
        <begin position="455"/>
        <end position="472"/>
    </location>
</feature>
<evidence type="ECO:0000313" key="3">
    <source>
        <dbReference type="Proteomes" id="UP000246991"/>
    </source>
</evidence>
<feature type="compositionally biased region" description="Basic and acidic residues" evidence="1">
    <location>
        <begin position="111"/>
        <end position="163"/>
    </location>
</feature>
<name>A0A317SH95_9PEZI</name>
<evidence type="ECO:0000256" key="1">
    <source>
        <dbReference type="SAM" id="MobiDB-lite"/>
    </source>
</evidence>